<dbReference type="PROSITE" id="PS50943">
    <property type="entry name" value="HTH_CROC1"/>
    <property type="match status" value="1"/>
</dbReference>
<dbReference type="RefSeq" id="WP_066737208.1">
    <property type="nucleotide sequence ID" value="NZ_JAJCIQ010000006.1"/>
</dbReference>
<dbReference type="InterPro" id="IPR001387">
    <property type="entry name" value="Cro/C1-type_HTH"/>
</dbReference>
<evidence type="ECO:0000313" key="4">
    <source>
        <dbReference type="Proteomes" id="UP001299546"/>
    </source>
</evidence>
<accession>A0ABS8DHM3</accession>
<dbReference type="SMART" id="SM00530">
    <property type="entry name" value="HTH_XRE"/>
    <property type="match status" value="1"/>
</dbReference>
<evidence type="ECO:0000313" key="3">
    <source>
        <dbReference type="EMBL" id="MCB7387664.1"/>
    </source>
</evidence>
<dbReference type="PANTHER" id="PTHR46558">
    <property type="entry name" value="TRACRIPTIONAL REGULATORY PROTEIN-RELATED-RELATED"/>
    <property type="match status" value="1"/>
</dbReference>
<dbReference type="Pfam" id="PF01381">
    <property type="entry name" value="HTH_3"/>
    <property type="match status" value="1"/>
</dbReference>
<dbReference type="InterPro" id="IPR010982">
    <property type="entry name" value="Lambda_DNA-bd_dom_sf"/>
</dbReference>
<keyword evidence="1" id="KW-0238">DNA-binding</keyword>
<sequence length="184" mass="21017">MSFSENLRTIRKEQNISQEDLAEMMNVSRQAVSKWEQGTGYPETEKMILLSEKLNVSLDYLLRDKKDFAEPQKTAANLTGKIMIKSLDTDVIVSCHKVFISPLFNRLFKATPDVPQYALFGIDTVTFWGENRTLLGWYADKESADKEQHAIMEALQNGDVSYELQYAAKVKKGLMSVKLDTEEH</sequence>
<reference evidence="3 4" key="1">
    <citation type="submission" date="2021-10" db="EMBL/GenBank/DDBJ databases">
        <title>Collection of gut derived symbiotic bacterial strains cultured from healthy donors.</title>
        <authorList>
            <person name="Lin H."/>
            <person name="Littmann E."/>
            <person name="Kohout C."/>
            <person name="Pamer E.G."/>
        </authorList>
    </citation>
    <scope>NUCLEOTIDE SEQUENCE [LARGE SCALE GENOMIC DNA]</scope>
    <source>
        <strain evidence="3 4">DFI.1.165</strain>
    </source>
</reference>
<evidence type="ECO:0000256" key="1">
    <source>
        <dbReference type="ARBA" id="ARBA00023125"/>
    </source>
</evidence>
<evidence type="ECO:0000259" key="2">
    <source>
        <dbReference type="PROSITE" id="PS50943"/>
    </source>
</evidence>
<comment type="caution">
    <text evidence="3">The sequence shown here is derived from an EMBL/GenBank/DDBJ whole genome shotgun (WGS) entry which is preliminary data.</text>
</comment>
<feature type="domain" description="HTH cro/C1-type" evidence="2">
    <location>
        <begin position="7"/>
        <end position="61"/>
    </location>
</feature>
<protein>
    <submittedName>
        <fullName evidence="3">Helix-turn-helix domain-containing protein</fullName>
    </submittedName>
</protein>
<keyword evidence="4" id="KW-1185">Reference proteome</keyword>
<dbReference type="EMBL" id="JAJCIS010000005">
    <property type="protein sequence ID" value="MCB7387664.1"/>
    <property type="molecule type" value="Genomic_DNA"/>
</dbReference>
<gene>
    <name evidence="3" type="ORF">LIZ65_10240</name>
</gene>
<dbReference type="Gene3D" id="1.10.260.40">
    <property type="entry name" value="lambda repressor-like DNA-binding domains"/>
    <property type="match status" value="1"/>
</dbReference>
<dbReference type="SUPFAM" id="SSF47413">
    <property type="entry name" value="lambda repressor-like DNA-binding domains"/>
    <property type="match status" value="1"/>
</dbReference>
<dbReference type="Proteomes" id="UP001299546">
    <property type="component" value="Unassembled WGS sequence"/>
</dbReference>
<name>A0ABS8DHM3_9FIRM</name>
<organism evidence="3 4">
    <name type="scientific">Bariatricus massiliensis</name>
    <dbReference type="NCBI Taxonomy" id="1745713"/>
    <lineage>
        <taxon>Bacteria</taxon>
        <taxon>Bacillati</taxon>
        <taxon>Bacillota</taxon>
        <taxon>Clostridia</taxon>
        <taxon>Lachnospirales</taxon>
        <taxon>Lachnospiraceae</taxon>
        <taxon>Bariatricus</taxon>
    </lineage>
</organism>
<proteinExistence type="predicted"/>
<dbReference type="CDD" id="cd00093">
    <property type="entry name" value="HTH_XRE"/>
    <property type="match status" value="1"/>
</dbReference>
<dbReference type="PANTHER" id="PTHR46558:SF13">
    <property type="entry name" value="HTH-TYPE TRANSCRIPTIONAL REGULATOR IMMR"/>
    <property type="match status" value="1"/>
</dbReference>